<keyword evidence="2" id="KW-1185">Reference proteome</keyword>
<gene>
    <name evidence="1" type="ORF">JX_gp60</name>
</gene>
<proteinExistence type="predicted"/>
<protein>
    <submittedName>
        <fullName evidence="1">Uncharacterized protein</fullName>
    </submittedName>
</protein>
<dbReference type="EMBL" id="MG793454">
    <property type="protein sequence ID" value="AUV62019.1"/>
    <property type="molecule type" value="Genomic_DNA"/>
</dbReference>
<organism evidence="1 2">
    <name type="scientific">Mycobacterium phage SWU2</name>
    <dbReference type="NCBI Taxonomy" id="2077150"/>
    <lineage>
        <taxon>Viruses</taxon>
        <taxon>Duplodnaviria</taxon>
        <taxon>Heunggongvirae</taxon>
        <taxon>Uroviricota</taxon>
        <taxon>Caudoviricetes</taxon>
        <taxon>Timshelvirus</taxon>
        <taxon>Timshelvirus SWU2</taxon>
    </lineage>
</organism>
<evidence type="ECO:0000313" key="1">
    <source>
        <dbReference type="EMBL" id="AUV62019.1"/>
    </source>
</evidence>
<sequence>MSKHRFDQGLEEFLNSERDLLVLSDGPRGFSRLRQDCKTHRSFPEEYIR</sequence>
<evidence type="ECO:0000313" key="2">
    <source>
        <dbReference type="Proteomes" id="UP000240744"/>
    </source>
</evidence>
<reference evidence="1" key="1">
    <citation type="submission" date="2018-04" db="EMBL/GenBank/DDBJ databases">
        <title>Biology of a Novel Mycobacteriophage, SWU2, Isolated from Chinese Soil.</title>
        <authorList>
            <person name="Li C."/>
            <person name="Gu Y."/>
        </authorList>
    </citation>
    <scope>NUCLEOTIDE SEQUENCE</scope>
</reference>
<accession>A0A2K9VI80</accession>
<name>A0A2K9VI80_9CAUD</name>
<dbReference type="Proteomes" id="UP000240744">
    <property type="component" value="Segment"/>
</dbReference>